<dbReference type="PANTHER" id="PTHR43740:SF2">
    <property type="entry name" value="LEUCINE--TRNA LIGASE, MITOCHONDRIAL"/>
    <property type="match status" value="1"/>
</dbReference>
<dbReference type="Pfam" id="PF00133">
    <property type="entry name" value="tRNA-synt_1"/>
    <property type="match status" value="1"/>
</dbReference>
<evidence type="ECO:0000259" key="13">
    <source>
        <dbReference type="Pfam" id="PF09334"/>
    </source>
</evidence>
<dbReference type="Gene3D" id="3.40.50.620">
    <property type="entry name" value="HUPs"/>
    <property type="match status" value="2"/>
</dbReference>
<dbReference type="FunFam" id="3.40.50.620:FF:000003">
    <property type="entry name" value="Leucine--tRNA ligase"/>
    <property type="match status" value="1"/>
</dbReference>
<dbReference type="InterPro" id="IPR009080">
    <property type="entry name" value="tRNAsynth_Ia_anticodon-bd"/>
</dbReference>
<dbReference type="Pfam" id="PF13603">
    <property type="entry name" value="tRNA-synt_1_2"/>
    <property type="match status" value="1"/>
</dbReference>
<comment type="similarity">
    <text evidence="1 9 10">Belongs to the class-I aminoacyl-tRNA synthetase family.</text>
</comment>
<dbReference type="Pfam" id="PF09334">
    <property type="entry name" value="tRNA-synt_1g"/>
    <property type="match status" value="1"/>
</dbReference>
<dbReference type="EC" id="6.1.1.4" evidence="9"/>
<evidence type="ECO:0000313" key="16">
    <source>
        <dbReference type="Proteomes" id="UP000176581"/>
    </source>
</evidence>
<dbReference type="SUPFAM" id="SSF47323">
    <property type="entry name" value="Anticodon-binding domain of a subclass of class I aminoacyl-tRNA synthetases"/>
    <property type="match status" value="1"/>
</dbReference>
<keyword evidence="3 9" id="KW-0436">Ligase</keyword>
<dbReference type="GO" id="GO:0006429">
    <property type="term" value="P:leucyl-tRNA aminoacylation"/>
    <property type="evidence" value="ECO:0007669"/>
    <property type="project" value="UniProtKB-UniRule"/>
</dbReference>
<dbReference type="InterPro" id="IPR013155">
    <property type="entry name" value="M/V/L/I-tRNA-synth_anticd-bd"/>
</dbReference>
<dbReference type="Gene3D" id="3.90.740.10">
    <property type="entry name" value="Valyl/Leucyl/Isoleucyl-tRNA synthetase, editing domain"/>
    <property type="match status" value="1"/>
</dbReference>
<keyword evidence="7 9" id="KW-0030">Aminoacyl-tRNA synthetase</keyword>
<keyword evidence="6 9" id="KW-0648">Protein biosynthesis</keyword>
<dbReference type="AlphaFoldDB" id="A0A1F8FNL9"/>
<comment type="catalytic activity">
    <reaction evidence="8 9">
        <text>tRNA(Leu) + L-leucine + ATP = L-leucyl-tRNA(Leu) + AMP + diphosphate</text>
        <dbReference type="Rhea" id="RHEA:11688"/>
        <dbReference type="Rhea" id="RHEA-COMP:9613"/>
        <dbReference type="Rhea" id="RHEA-COMP:9622"/>
        <dbReference type="ChEBI" id="CHEBI:30616"/>
        <dbReference type="ChEBI" id="CHEBI:33019"/>
        <dbReference type="ChEBI" id="CHEBI:57427"/>
        <dbReference type="ChEBI" id="CHEBI:78442"/>
        <dbReference type="ChEBI" id="CHEBI:78494"/>
        <dbReference type="ChEBI" id="CHEBI:456215"/>
        <dbReference type="EC" id="6.1.1.4"/>
    </reaction>
</comment>
<proteinExistence type="inferred from homology"/>
<dbReference type="GO" id="GO:0002161">
    <property type="term" value="F:aminoacyl-tRNA deacylase activity"/>
    <property type="evidence" value="ECO:0007669"/>
    <property type="project" value="InterPro"/>
</dbReference>
<dbReference type="CDD" id="cd07958">
    <property type="entry name" value="Anticodon_Ia_Leu_BEm"/>
    <property type="match status" value="1"/>
</dbReference>
<evidence type="ECO:0000256" key="4">
    <source>
        <dbReference type="ARBA" id="ARBA00022741"/>
    </source>
</evidence>
<dbReference type="GO" id="GO:0005524">
    <property type="term" value="F:ATP binding"/>
    <property type="evidence" value="ECO:0007669"/>
    <property type="project" value="UniProtKB-UniRule"/>
</dbReference>
<feature type="domain" description="Leucyl-tRNA synthetase editing" evidence="14">
    <location>
        <begin position="239"/>
        <end position="465"/>
    </location>
</feature>
<evidence type="ECO:0000259" key="14">
    <source>
        <dbReference type="Pfam" id="PF13603"/>
    </source>
</evidence>
<dbReference type="FunFam" id="3.40.50.620:FF:000056">
    <property type="entry name" value="Leucine--tRNA ligase"/>
    <property type="match status" value="1"/>
</dbReference>
<dbReference type="Pfam" id="PF08264">
    <property type="entry name" value="Anticodon_1"/>
    <property type="match status" value="1"/>
</dbReference>
<comment type="caution">
    <text evidence="15">The sequence shown here is derived from an EMBL/GenBank/DDBJ whole genome shotgun (WGS) entry which is preliminary data.</text>
</comment>
<dbReference type="InterPro" id="IPR009008">
    <property type="entry name" value="Val/Leu/Ile-tRNA-synth_edit"/>
</dbReference>
<evidence type="ECO:0000256" key="1">
    <source>
        <dbReference type="ARBA" id="ARBA00005594"/>
    </source>
</evidence>
<dbReference type="EMBL" id="MGJV01000027">
    <property type="protein sequence ID" value="OGN14320.1"/>
    <property type="molecule type" value="Genomic_DNA"/>
</dbReference>
<evidence type="ECO:0000259" key="12">
    <source>
        <dbReference type="Pfam" id="PF08264"/>
    </source>
</evidence>
<comment type="subcellular location">
    <subcellularLocation>
        <location evidence="9">Cytoplasm</location>
    </subcellularLocation>
</comment>
<dbReference type="InterPro" id="IPR002300">
    <property type="entry name" value="aa-tRNA-synth_Ia"/>
</dbReference>
<organism evidence="15 16">
    <name type="scientific">Candidatus Yanofskybacteria bacterium RIFCSPHIGHO2_02_FULL_43_22</name>
    <dbReference type="NCBI Taxonomy" id="1802681"/>
    <lineage>
        <taxon>Bacteria</taxon>
        <taxon>Candidatus Yanofskyibacteriota</taxon>
    </lineage>
</organism>
<feature type="binding site" evidence="9">
    <location>
        <position position="643"/>
    </location>
    <ligand>
        <name>ATP</name>
        <dbReference type="ChEBI" id="CHEBI:30616"/>
    </ligand>
</feature>
<dbReference type="InterPro" id="IPR025709">
    <property type="entry name" value="Leu_tRNA-synth_edit"/>
</dbReference>
<dbReference type="Proteomes" id="UP000176581">
    <property type="component" value="Unassembled WGS sequence"/>
</dbReference>
<dbReference type="SUPFAM" id="SSF52374">
    <property type="entry name" value="Nucleotidylyl transferase"/>
    <property type="match status" value="1"/>
</dbReference>
<dbReference type="InterPro" id="IPR015413">
    <property type="entry name" value="Methionyl/Leucyl_tRNA_Synth"/>
</dbReference>
<evidence type="ECO:0000256" key="8">
    <source>
        <dbReference type="ARBA" id="ARBA00047469"/>
    </source>
</evidence>
<dbReference type="GO" id="GO:0004823">
    <property type="term" value="F:leucine-tRNA ligase activity"/>
    <property type="evidence" value="ECO:0007669"/>
    <property type="project" value="UniProtKB-UniRule"/>
</dbReference>
<dbReference type="SUPFAM" id="SSF50677">
    <property type="entry name" value="ValRS/IleRS/LeuRS editing domain"/>
    <property type="match status" value="1"/>
</dbReference>
<reference evidence="15 16" key="1">
    <citation type="journal article" date="2016" name="Nat. Commun.">
        <title>Thousands of microbial genomes shed light on interconnected biogeochemical processes in an aquifer system.</title>
        <authorList>
            <person name="Anantharaman K."/>
            <person name="Brown C.T."/>
            <person name="Hug L.A."/>
            <person name="Sharon I."/>
            <person name="Castelle C.J."/>
            <person name="Probst A.J."/>
            <person name="Thomas B.C."/>
            <person name="Singh A."/>
            <person name="Wilkins M.J."/>
            <person name="Karaoz U."/>
            <person name="Brodie E.L."/>
            <person name="Williams K.H."/>
            <person name="Hubbard S.S."/>
            <person name="Banfield J.F."/>
        </authorList>
    </citation>
    <scope>NUCLEOTIDE SEQUENCE [LARGE SCALE GENOMIC DNA]</scope>
</reference>
<evidence type="ECO:0000313" key="15">
    <source>
        <dbReference type="EMBL" id="OGN14320.1"/>
    </source>
</evidence>
<dbReference type="NCBIfam" id="TIGR00396">
    <property type="entry name" value="leuS_bact"/>
    <property type="match status" value="1"/>
</dbReference>
<keyword evidence="5 9" id="KW-0067">ATP-binding</keyword>
<dbReference type="HAMAP" id="MF_00049_B">
    <property type="entry name" value="Leu_tRNA_synth_B"/>
    <property type="match status" value="1"/>
</dbReference>
<feature type="domain" description="Methionyl/Leucyl tRNA synthetase" evidence="13">
    <location>
        <begin position="50"/>
        <end position="215"/>
    </location>
</feature>
<dbReference type="Gene3D" id="1.10.730.10">
    <property type="entry name" value="Isoleucyl-tRNA Synthetase, Domain 1"/>
    <property type="match status" value="1"/>
</dbReference>
<dbReference type="PRINTS" id="PR00985">
    <property type="entry name" value="TRNASYNTHLEU"/>
</dbReference>
<accession>A0A1F8FNL9</accession>
<evidence type="ECO:0000256" key="3">
    <source>
        <dbReference type="ARBA" id="ARBA00022598"/>
    </source>
</evidence>
<protein>
    <recommendedName>
        <fullName evidence="9">Leucine--tRNA ligase</fullName>
        <ecNumber evidence="9">6.1.1.4</ecNumber>
    </recommendedName>
    <alternativeName>
        <fullName evidence="9">Leucyl-tRNA synthetase</fullName>
        <shortName evidence="9">LeuRS</shortName>
    </alternativeName>
</protein>
<evidence type="ECO:0000256" key="5">
    <source>
        <dbReference type="ARBA" id="ARBA00022840"/>
    </source>
</evidence>
<gene>
    <name evidence="9" type="primary">leuS</name>
    <name evidence="15" type="ORF">A3J47_01750</name>
</gene>
<evidence type="ECO:0000256" key="9">
    <source>
        <dbReference type="HAMAP-Rule" id="MF_00049"/>
    </source>
</evidence>
<feature type="short sequence motif" description="'KMSKS' region" evidence="9">
    <location>
        <begin position="640"/>
        <end position="644"/>
    </location>
</feature>
<feature type="domain" description="Aminoacyl-tRNA synthetase class Ia" evidence="11">
    <location>
        <begin position="476"/>
        <end position="678"/>
    </location>
</feature>
<dbReference type="InterPro" id="IPR002302">
    <property type="entry name" value="Leu-tRNA-ligase"/>
</dbReference>
<dbReference type="GO" id="GO:0005829">
    <property type="term" value="C:cytosol"/>
    <property type="evidence" value="ECO:0007669"/>
    <property type="project" value="TreeGrafter"/>
</dbReference>
<evidence type="ECO:0000256" key="7">
    <source>
        <dbReference type="ARBA" id="ARBA00023146"/>
    </source>
</evidence>
<dbReference type="FunFam" id="1.10.730.10:FF:000002">
    <property type="entry name" value="Leucine--tRNA ligase"/>
    <property type="match status" value="1"/>
</dbReference>
<dbReference type="InterPro" id="IPR014729">
    <property type="entry name" value="Rossmann-like_a/b/a_fold"/>
</dbReference>
<feature type="domain" description="Methionyl/Valyl/Leucyl/Isoleucyl-tRNA synthetase anticodon-binding" evidence="12">
    <location>
        <begin position="710"/>
        <end position="845"/>
    </location>
</feature>
<name>A0A1F8FNL9_9BACT</name>
<keyword evidence="4 9" id="KW-0547">Nucleotide-binding</keyword>
<dbReference type="PANTHER" id="PTHR43740">
    <property type="entry name" value="LEUCYL-TRNA SYNTHETASE"/>
    <property type="match status" value="1"/>
</dbReference>
<keyword evidence="2 9" id="KW-0963">Cytoplasm</keyword>
<feature type="short sequence motif" description="'HIGH' region" evidence="9">
    <location>
        <begin position="52"/>
        <end position="62"/>
    </location>
</feature>
<sequence length="883" mass="101308">MSKYNPSKIERQWQKYWEAKKLYIAKEKIEGNPPLRKATEGRGNFMLLAEFPYTSGNLHMGHWFTYSIADVYARYMRMNGYNIMYPIGFDAFGLPAENAAIKNNSTPDVWTKQNIRNMTKQLKTIGAVFDWSRVVDTSSPDYYRWTQWIFLKLYEKSLVYRGETIVNWCPKDKTVLANEQVVTLSTSLGQVGCCERCDTPVEQRKLVQWMFKITNFADALTDDLKNLDWPEDTKVAQVNWIGRSEGAVIKFEIKFDAQTDADFTRTVADGISGQCQSALGQRSSEILTSIKVFTTRPDTLFGATYLVLAPEHSQISNLKSQISNWGEVEKYIEQAKRKTELQRMRGSGDPSLHEATEGQGKTGVELKGVKAINPATKEEIPVWVADYILGGYGTGAIMAVPAHDERDFEFAKKFGLKIVFVYEPPVGLPGEDAYSKAYTNFGYLRNSGRFDDMDPETAKREITKFVGGERKTQYRLRDWILSRQRYWGAPIPMINCSRCGYQPVPETELPVKLPKLADFLPVEGGKSPLARAEKWVKVKCPKCNGPAERETDTMDTFVDSSWYFLRYTDPKNKKEFAAKDKIKKWLPIPLYIGGREHNTMHLLYARFITKALNKLGVINFSEPFLSRRNHGVIMGPDGKRMSKSRDNVVDPDAEVKKYGSDVVRMNFAFLGPFEQDYAWNPKNISGIYRFLNRVWNFINKLEEPKETNKEAERIIHKYIKEIGDDIKSMKFNTGVSGLMKLLNELEDKWLTTKQYETFLKLLAPFAPHIAEELWSRLTSRQGGISQSRILDLLSKSGQVPKNYKSIHLQPWPDYDETLLAEETVTVAIQINGKLRDTVQVKKGLAEDDIKKLVLSREKIKNYLEGKEVRKFIYIQNRLTNIVI</sequence>
<evidence type="ECO:0000259" key="11">
    <source>
        <dbReference type="Pfam" id="PF00133"/>
    </source>
</evidence>
<evidence type="ECO:0000256" key="10">
    <source>
        <dbReference type="RuleBase" id="RU363039"/>
    </source>
</evidence>
<evidence type="ECO:0000256" key="6">
    <source>
        <dbReference type="ARBA" id="ARBA00022917"/>
    </source>
</evidence>
<evidence type="ECO:0000256" key="2">
    <source>
        <dbReference type="ARBA" id="ARBA00022490"/>
    </source>
</evidence>